<organism evidence="1 2">
    <name type="scientific">Russula earlei</name>
    <dbReference type="NCBI Taxonomy" id="71964"/>
    <lineage>
        <taxon>Eukaryota</taxon>
        <taxon>Fungi</taxon>
        <taxon>Dikarya</taxon>
        <taxon>Basidiomycota</taxon>
        <taxon>Agaricomycotina</taxon>
        <taxon>Agaricomycetes</taxon>
        <taxon>Russulales</taxon>
        <taxon>Russulaceae</taxon>
        <taxon>Russula</taxon>
    </lineage>
</organism>
<gene>
    <name evidence="1" type="ORF">F5148DRAFT_1235691</name>
</gene>
<comment type="caution">
    <text evidence="1">The sequence shown here is derived from an EMBL/GenBank/DDBJ whole genome shotgun (WGS) entry which is preliminary data.</text>
</comment>
<name>A0ACC0TXE8_9AGAM</name>
<dbReference type="Proteomes" id="UP001207468">
    <property type="component" value="Unassembled WGS sequence"/>
</dbReference>
<proteinExistence type="predicted"/>
<accession>A0ACC0TXE8</accession>
<reference evidence="1" key="1">
    <citation type="submission" date="2021-03" db="EMBL/GenBank/DDBJ databases">
        <title>Evolutionary priming and transition to the ectomycorrhizal habit in an iconic lineage of mushroom-forming fungi: is preadaptation a requirement?</title>
        <authorList>
            <consortium name="DOE Joint Genome Institute"/>
            <person name="Looney B.P."/>
            <person name="Miyauchi S."/>
            <person name="Morin E."/>
            <person name="Drula E."/>
            <person name="Courty P.E."/>
            <person name="Chicoki N."/>
            <person name="Fauchery L."/>
            <person name="Kohler A."/>
            <person name="Kuo A."/>
            <person name="LaButti K."/>
            <person name="Pangilinan J."/>
            <person name="Lipzen A."/>
            <person name="Riley R."/>
            <person name="Andreopoulos W."/>
            <person name="He G."/>
            <person name="Johnson J."/>
            <person name="Barry K.W."/>
            <person name="Grigoriev I.V."/>
            <person name="Nagy L."/>
            <person name="Hibbett D."/>
            <person name="Henrissat B."/>
            <person name="Matheny P.B."/>
            <person name="Labbe J."/>
            <person name="Martin A.F."/>
        </authorList>
    </citation>
    <scope>NUCLEOTIDE SEQUENCE</scope>
    <source>
        <strain evidence="1">BPL698</strain>
    </source>
</reference>
<protein>
    <submittedName>
        <fullName evidence="1">Uncharacterized protein</fullName>
    </submittedName>
</protein>
<evidence type="ECO:0000313" key="2">
    <source>
        <dbReference type="Proteomes" id="UP001207468"/>
    </source>
</evidence>
<keyword evidence="2" id="KW-1185">Reference proteome</keyword>
<sequence length="794" mass="86355">MQMTLSLQHDVRLHSTPSHSASSLEPPSTPGSATGSIQPKSERRASLAVLDSAKFRLSHDFARLVRSSSSVSSKSTHTGRTASTHGSRALASDYENEPHTGLSHHRVDLDHHDMPTLFADPPPESLSRRAKFYGFLSRSSSRSRSRSKGDTRPSDSGSNESPDLMNATTTTTASTSGTSDSHLAAIPASRHRSPTRPLSDNTTTTGETVTPKNLHSRASRASRVPHHAQSLSPHLINDSGIGVNDPLITYDPRMPPPLVAASASARSTSAKDKRRSKQLFGLPVAPWSRPTTPKDEDTSVPPHAPPGRPSKVSKIENWFKIGLASSATPSPRPIIAAPQPRRPMAPPIPADRVNVGMRPHSTPPRIHASREVESSDSERDGRCSPLFGLGKQRERTHDHQQVNSGKPFVASREGPNASKDINGALLPSSEFEHGGSVTVRRSMSHRGHRLVQPSHADANGQPHSHAYRSRGHAHINSPGQDARSHRRTHTRSRSHAHPVRSHTHPQPSNDHGAGSPHAALQSPLLQSVTGVSAASQSTTGTAATNTTTGAPVTSGSGSWGRTARTADWVRGAGVHPPFAFESAASSTASARSDIRERERDRDRERSRRHVVQEQIPTPPVRIAGSGAGRWEQREVELGLGLTWAPTTIRVREWTPGVNGAGAGTGDTNGSKDGDARARAQSREREMEKRVMEREGERRTRERLAEYELGYGRSRSRKDREVTGRFRDVLGAEGFEAFKKYVRRFDADLIPLEGPSGLLGRVECLLDKAPGRHIGVCEKRELLDDLVRIVRENEW</sequence>
<dbReference type="EMBL" id="JAGFNK010000332">
    <property type="protein sequence ID" value="KAI9452587.1"/>
    <property type="molecule type" value="Genomic_DNA"/>
</dbReference>
<evidence type="ECO:0000313" key="1">
    <source>
        <dbReference type="EMBL" id="KAI9452587.1"/>
    </source>
</evidence>